<protein>
    <submittedName>
        <fullName evidence="1">Uncharacterized protein</fullName>
    </submittedName>
</protein>
<sequence length="73" mass="8397">MQVFHYGSSIVDEKSANDIDLIVVTDKPVDLCIYTPEQWAEFKATGHSTEGHRTVIHPAKSKSWQKERIKELR</sequence>
<evidence type="ECO:0000313" key="1">
    <source>
        <dbReference type="EMBL" id="KKN64867.1"/>
    </source>
</evidence>
<proteinExistence type="predicted"/>
<comment type="caution">
    <text evidence="1">The sequence shown here is derived from an EMBL/GenBank/DDBJ whole genome shotgun (WGS) entry which is preliminary data.</text>
</comment>
<dbReference type="EMBL" id="LAZR01000541">
    <property type="protein sequence ID" value="KKN64867.1"/>
    <property type="molecule type" value="Genomic_DNA"/>
</dbReference>
<organism evidence="1">
    <name type="scientific">marine sediment metagenome</name>
    <dbReference type="NCBI Taxonomy" id="412755"/>
    <lineage>
        <taxon>unclassified sequences</taxon>
        <taxon>metagenomes</taxon>
        <taxon>ecological metagenomes</taxon>
    </lineage>
</organism>
<accession>A0A0F9SQT6</accession>
<reference evidence="1" key="1">
    <citation type="journal article" date="2015" name="Nature">
        <title>Complex archaea that bridge the gap between prokaryotes and eukaryotes.</title>
        <authorList>
            <person name="Spang A."/>
            <person name="Saw J.H."/>
            <person name="Jorgensen S.L."/>
            <person name="Zaremba-Niedzwiedzka K."/>
            <person name="Martijn J."/>
            <person name="Lind A.E."/>
            <person name="van Eijk R."/>
            <person name="Schleper C."/>
            <person name="Guy L."/>
            <person name="Ettema T.J."/>
        </authorList>
    </citation>
    <scope>NUCLEOTIDE SEQUENCE</scope>
</reference>
<gene>
    <name evidence="1" type="ORF">LCGC14_0487010</name>
</gene>
<name>A0A0F9SQT6_9ZZZZ</name>
<dbReference type="AlphaFoldDB" id="A0A0F9SQT6"/>